<dbReference type="GeneID" id="115255651"/>
<feature type="region of interest" description="Disordered" evidence="1">
    <location>
        <begin position="73"/>
        <end position="128"/>
    </location>
</feature>
<feature type="compositionally biased region" description="Basic and acidic residues" evidence="1">
    <location>
        <begin position="23"/>
        <end position="40"/>
    </location>
</feature>
<evidence type="ECO:0000313" key="2">
    <source>
        <dbReference type="EnsemblMetazoa" id="AALFPA23_014951.P21664"/>
    </source>
</evidence>
<dbReference type="RefSeq" id="XP_029709613.1">
    <property type="nucleotide sequence ID" value="XM_029853753.2"/>
</dbReference>
<feature type="compositionally biased region" description="Polar residues" evidence="1">
    <location>
        <begin position="1"/>
        <end position="10"/>
    </location>
</feature>
<dbReference type="Proteomes" id="UP000069940">
    <property type="component" value="Unassembled WGS sequence"/>
</dbReference>
<reference evidence="3" key="1">
    <citation type="journal article" date="2015" name="Proc. Natl. Acad. Sci. U.S.A.">
        <title>Genome sequence of the Asian Tiger mosquito, Aedes albopictus, reveals insights into its biology, genetics, and evolution.</title>
        <authorList>
            <person name="Chen X.G."/>
            <person name="Jiang X."/>
            <person name="Gu J."/>
            <person name="Xu M."/>
            <person name="Wu Y."/>
            <person name="Deng Y."/>
            <person name="Zhang C."/>
            <person name="Bonizzoni M."/>
            <person name="Dermauw W."/>
            <person name="Vontas J."/>
            <person name="Armbruster P."/>
            <person name="Huang X."/>
            <person name="Yang Y."/>
            <person name="Zhang H."/>
            <person name="He W."/>
            <person name="Peng H."/>
            <person name="Liu Y."/>
            <person name="Wu K."/>
            <person name="Chen J."/>
            <person name="Lirakis M."/>
            <person name="Topalis P."/>
            <person name="Van Leeuwen T."/>
            <person name="Hall A.B."/>
            <person name="Jiang X."/>
            <person name="Thorpe C."/>
            <person name="Mueller R.L."/>
            <person name="Sun C."/>
            <person name="Waterhouse R.M."/>
            <person name="Yan G."/>
            <person name="Tu Z.J."/>
            <person name="Fang X."/>
            <person name="James A.A."/>
        </authorList>
    </citation>
    <scope>NUCLEOTIDE SEQUENCE [LARGE SCALE GENOMIC DNA]</scope>
    <source>
        <strain evidence="3">Foshan</strain>
    </source>
</reference>
<organism evidence="2 3">
    <name type="scientific">Aedes albopictus</name>
    <name type="common">Asian tiger mosquito</name>
    <name type="synonym">Stegomyia albopicta</name>
    <dbReference type="NCBI Taxonomy" id="7160"/>
    <lineage>
        <taxon>Eukaryota</taxon>
        <taxon>Metazoa</taxon>
        <taxon>Ecdysozoa</taxon>
        <taxon>Arthropoda</taxon>
        <taxon>Hexapoda</taxon>
        <taxon>Insecta</taxon>
        <taxon>Pterygota</taxon>
        <taxon>Neoptera</taxon>
        <taxon>Endopterygota</taxon>
        <taxon>Diptera</taxon>
        <taxon>Nematocera</taxon>
        <taxon>Culicoidea</taxon>
        <taxon>Culicidae</taxon>
        <taxon>Culicinae</taxon>
        <taxon>Aedini</taxon>
        <taxon>Aedes</taxon>
        <taxon>Stegomyia</taxon>
    </lineage>
</organism>
<feature type="region of interest" description="Disordered" evidence="1">
    <location>
        <begin position="1"/>
        <end position="47"/>
    </location>
</feature>
<feature type="compositionally biased region" description="Low complexity" evidence="1">
    <location>
        <begin position="90"/>
        <end position="102"/>
    </location>
</feature>
<accession>A0ABM1Z487</accession>
<evidence type="ECO:0000313" key="3">
    <source>
        <dbReference type="Proteomes" id="UP000069940"/>
    </source>
</evidence>
<keyword evidence="3" id="KW-1185">Reference proteome</keyword>
<reference evidence="2" key="2">
    <citation type="submission" date="2025-05" db="UniProtKB">
        <authorList>
            <consortium name="EnsemblMetazoa"/>
        </authorList>
    </citation>
    <scope>IDENTIFICATION</scope>
    <source>
        <strain evidence="2">Foshan</strain>
    </source>
</reference>
<evidence type="ECO:0000256" key="1">
    <source>
        <dbReference type="SAM" id="MobiDB-lite"/>
    </source>
</evidence>
<name>A0ABM1Z487_AEDAL</name>
<proteinExistence type="predicted"/>
<evidence type="ECO:0008006" key="4">
    <source>
        <dbReference type="Google" id="ProtNLM"/>
    </source>
</evidence>
<protein>
    <recommendedName>
        <fullName evidence="4">Secreted protein</fullName>
    </recommendedName>
</protein>
<dbReference type="EnsemblMetazoa" id="AALFPA23_014951.R21664">
    <property type="protein sequence ID" value="AALFPA23_014951.P21664"/>
    <property type="gene ID" value="AALFPA23_014951"/>
</dbReference>
<sequence length="141" mass="15103">MRVPTSQVPTKESHRKLVQKESAGVKKEKAEIKRVGDAERAAGQSERMIQKMEGEIVDQSDVAGSRWRGCAVEPGVVGSTGSIRQGNGGSQSYSSGQAPGAQTDDGSGHMGHPVARSPGPKLGRRIVAKQGWISTKRWRIK</sequence>